<evidence type="ECO:0000313" key="1">
    <source>
        <dbReference type="EMBL" id="KAJ9049510.1"/>
    </source>
</evidence>
<name>A0ACC2RHR6_9FUNG</name>
<proteinExistence type="predicted"/>
<gene>
    <name evidence="1" type="primary">RCF2</name>
    <name evidence="1" type="ORF">DSO57_1023638</name>
</gene>
<protein>
    <submittedName>
        <fullName evidence="1">Replication factor C, subunit RFC4</fullName>
    </submittedName>
</protein>
<dbReference type="Proteomes" id="UP001165960">
    <property type="component" value="Unassembled WGS sequence"/>
</dbReference>
<accession>A0ACC2RHR6</accession>
<dbReference type="EMBL" id="QTSX02007224">
    <property type="protein sequence ID" value="KAJ9049510.1"/>
    <property type="molecule type" value="Genomic_DNA"/>
</dbReference>
<keyword evidence="2" id="KW-1185">Reference proteome</keyword>
<reference evidence="1" key="1">
    <citation type="submission" date="2022-04" db="EMBL/GenBank/DDBJ databases">
        <title>Genome of the entomopathogenic fungus Entomophthora muscae.</title>
        <authorList>
            <person name="Elya C."/>
            <person name="Lovett B.R."/>
            <person name="Lee E."/>
            <person name="Macias A.M."/>
            <person name="Hajek A.E."/>
            <person name="De Bivort B.L."/>
            <person name="Kasson M.T."/>
            <person name="De Fine Licht H.H."/>
            <person name="Stajich J.E."/>
        </authorList>
    </citation>
    <scope>NUCLEOTIDE SEQUENCE</scope>
    <source>
        <strain evidence="1">Berkeley</strain>
    </source>
</reference>
<organism evidence="1 2">
    <name type="scientific">Entomophthora muscae</name>
    <dbReference type="NCBI Taxonomy" id="34485"/>
    <lineage>
        <taxon>Eukaryota</taxon>
        <taxon>Fungi</taxon>
        <taxon>Fungi incertae sedis</taxon>
        <taxon>Zoopagomycota</taxon>
        <taxon>Entomophthoromycotina</taxon>
        <taxon>Entomophthoromycetes</taxon>
        <taxon>Entomophthorales</taxon>
        <taxon>Entomophthoraceae</taxon>
        <taxon>Entomophthora</taxon>
    </lineage>
</organism>
<evidence type="ECO:0000313" key="2">
    <source>
        <dbReference type="Proteomes" id="UP001165960"/>
    </source>
</evidence>
<sequence length="105" mass="11765">MHWLRMTGRSLQPLLAKTKKNEIRAQLSPLLRAKNYVSEYRYYIVAGSWVGGMSLAGLYLYRKKYMTPTQKLVEARMYAQAITLGSLAAVAAFSSGATTDPKSEK</sequence>
<comment type="caution">
    <text evidence="1">The sequence shown here is derived from an EMBL/GenBank/DDBJ whole genome shotgun (WGS) entry which is preliminary data.</text>
</comment>